<keyword evidence="2" id="KW-1185">Reference proteome</keyword>
<dbReference type="KEGG" id="lxx:Lxx04430"/>
<dbReference type="AlphaFoldDB" id="Q6AGQ9"/>
<reference evidence="1 2" key="1">
    <citation type="journal article" date="2004" name="Mol. Plant Microbe Interact.">
        <title>The genome sequence of the Gram-positive sugarcane pathogen Leifsonia xyli subsp. xyli.</title>
        <authorList>
            <person name="Monteiro-Vitorello C.B."/>
            <person name="Camargo L.E.A."/>
            <person name="Van Sluys M.A."/>
            <person name="Kitajima J.P."/>
            <person name="Truffi D."/>
            <person name="do Amaral A.M."/>
            <person name="Harakava R."/>
            <person name="de Oliveira J.C.F."/>
            <person name="Wood D."/>
            <person name="de Oliveira M.C."/>
            <person name="Miyaki C.Y."/>
            <person name="Takita M.A."/>
            <person name="da Silva A.C.R."/>
            <person name="Furlan L.R."/>
            <person name="Carraro D.M."/>
            <person name="Camarotte G."/>
            <person name="Almeida N.F. Jr."/>
            <person name="Carrer H."/>
            <person name="Coutinho L.L."/>
            <person name="El-Dorry H.A."/>
            <person name="Ferro M.I.T."/>
            <person name="Gagliardi P.R."/>
            <person name="Giglioti E."/>
            <person name="Goldman M.H.S."/>
            <person name="Goldman G.H."/>
            <person name="Kimura E.T."/>
            <person name="Ferro E.S."/>
            <person name="Kuramae E.E."/>
            <person name="Lemos E.G.M."/>
            <person name="Lemos M.V.F."/>
            <person name="Mauro S.M.Z."/>
            <person name="Machado M.A."/>
            <person name="Marino C.L."/>
            <person name="Menck C.F."/>
            <person name="Nunes L.R."/>
            <person name="Oliveira R.C."/>
            <person name="Pereira G.G."/>
            <person name="Siqueira W."/>
            <person name="de Souza A.A."/>
            <person name="Tsai S.M."/>
            <person name="Zanca A.S."/>
            <person name="Simpson A.J.G."/>
            <person name="Brumbley S.M."/>
            <person name="Setubal J.C."/>
        </authorList>
    </citation>
    <scope>NUCLEOTIDE SEQUENCE [LARGE SCALE GENOMIC DNA]</scope>
    <source>
        <strain evidence="1 2">CTCB07</strain>
    </source>
</reference>
<dbReference type="RefSeq" id="WP_011185437.1">
    <property type="nucleotide sequence ID" value="NC_006087.1"/>
</dbReference>
<proteinExistence type="predicted"/>
<organism evidence="1 2">
    <name type="scientific">Leifsonia xyli subsp. xyli (strain CTCB07)</name>
    <dbReference type="NCBI Taxonomy" id="281090"/>
    <lineage>
        <taxon>Bacteria</taxon>
        <taxon>Bacillati</taxon>
        <taxon>Actinomycetota</taxon>
        <taxon>Actinomycetes</taxon>
        <taxon>Micrococcales</taxon>
        <taxon>Microbacteriaceae</taxon>
        <taxon>Leifsonia</taxon>
    </lineage>
</organism>
<accession>Q6AGQ9</accession>
<name>Q6AGQ9_LEIXX</name>
<gene>
    <name evidence="1" type="ordered locus">Lxx04430</name>
</gene>
<evidence type="ECO:0000313" key="2">
    <source>
        <dbReference type="Proteomes" id="UP000001306"/>
    </source>
</evidence>
<dbReference type="EMBL" id="AE016822">
    <property type="protein sequence ID" value="AAT88436.1"/>
    <property type="molecule type" value="Genomic_DNA"/>
</dbReference>
<sequence>MPRGTERRGRKGVVPMDINGIRIADTALLHVLAGLEPGTPVVFVSDNATWAPAPALRWHESLESLATALARAVRISEEVPILGWLEEPMDDHAYESAFTVMSIAAHSVNGRLRTVLLTAQEMNRALPEEALVIQAPGTGSAWTFALVTR</sequence>
<evidence type="ECO:0000313" key="1">
    <source>
        <dbReference type="EMBL" id="AAT88436.1"/>
    </source>
</evidence>
<protein>
    <submittedName>
        <fullName evidence="1">Uncharacterized protein</fullName>
    </submittedName>
</protein>
<dbReference type="Proteomes" id="UP000001306">
    <property type="component" value="Chromosome"/>
</dbReference>
<dbReference type="HOGENOM" id="CLU_1893601_0_0_11"/>